<dbReference type="CDD" id="cd11297">
    <property type="entry name" value="PIN_LabA-like_N_1"/>
    <property type="match status" value="1"/>
</dbReference>
<dbReference type="PANTHER" id="PTHR35811">
    <property type="entry name" value="SLR1870 PROTEIN"/>
    <property type="match status" value="1"/>
</dbReference>
<evidence type="ECO:0000259" key="1">
    <source>
        <dbReference type="PROSITE" id="PS51644"/>
    </source>
</evidence>
<dbReference type="PANTHER" id="PTHR35811:SF1">
    <property type="entry name" value="HTH OST-TYPE DOMAIN-CONTAINING PROTEIN"/>
    <property type="match status" value="1"/>
</dbReference>
<dbReference type="CDD" id="cd10146">
    <property type="entry name" value="LabA_like_C"/>
    <property type="match status" value="1"/>
</dbReference>
<dbReference type="Gene3D" id="3.30.420.610">
    <property type="entry name" value="LOTUS domain-like"/>
    <property type="match status" value="1"/>
</dbReference>
<accession>A0ABW1XLC0</accession>
<dbReference type="EMBL" id="JBHSUS010000001">
    <property type="protein sequence ID" value="MFC6440396.1"/>
    <property type="molecule type" value="Genomic_DNA"/>
</dbReference>
<dbReference type="InterPro" id="IPR025605">
    <property type="entry name" value="OST-HTH/LOTUS_dom"/>
</dbReference>
<gene>
    <name evidence="2" type="ORF">ACFP85_09575</name>
</gene>
<comment type="caution">
    <text evidence="2">The sequence shown here is derived from an EMBL/GenBank/DDBJ whole genome shotgun (WGS) entry which is preliminary data.</text>
</comment>
<evidence type="ECO:0000313" key="3">
    <source>
        <dbReference type="Proteomes" id="UP001596364"/>
    </source>
</evidence>
<dbReference type="PROSITE" id="PS51644">
    <property type="entry name" value="HTH_OST"/>
    <property type="match status" value="1"/>
</dbReference>
<name>A0ABW1XLC0_9ALTE</name>
<reference evidence="3" key="1">
    <citation type="journal article" date="2019" name="Int. J. Syst. Evol. Microbiol.">
        <title>The Global Catalogue of Microorganisms (GCM) 10K type strain sequencing project: providing services to taxonomists for standard genome sequencing and annotation.</title>
        <authorList>
            <consortium name="The Broad Institute Genomics Platform"/>
            <consortium name="The Broad Institute Genome Sequencing Center for Infectious Disease"/>
            <person name="Wu L."/>
            <person name="Ma J."/>
        </authorList>
    </citation>
    <scope>NUCLEOTIDE SEQUENCE [LARGE SCALE GENOMIC DNA]</scope>
    <source>
        <strain evidence="3">CGMCC 1.16031</strain>
    </source>
</reference>
<dbReference type="InterPro" id="IPR021139">
    <property type="entry name" value="NYN"/>
</dbReference>
<dbReference type="InterPro" id="IPR041966">
    <property type="entry name" value="LOTUS-like"/>
</dbReference>
<feature type="domain" description="HTH OST-type" evidence="1">
    <location>
        <begin position="158"/>
        <end position="231"/>
    </location>
</feature>
<dbReference type="RefSeq" id="WP_131258197.1">
    <property type="nucleotide sequence ID" value="NZ_JBHSUS010000001.1"/>
</dbReference>
<dbReference type="Gene3D" id="3.40.50.1010">
    <property type="entry name" value="5'-nuclease"/>
    <property type="match status" value="1"/>
</dbReference>
<dbReference type="Proteomes" id="UP001596364">
    <property type="component" value="Unassembled WGS sequence"/>
</dbReference>
<sequence>MDREKIALFIDADNAPANKISDVLAELAKLGVVNIRRAYGNWKNPNLTGWEEVLHDNAIKPIQQFDLTKGKNATDIAMVIDIMDLLHTRQFDVVCILSSDCDFTPLATRVHAEGKKVIGFGERKTPMPFVNACTSFLYLDSLEQTDRAPEKKPQNLNQDTRLIRLLRSAIVAVQDDDGWAKLGQIGQHISNHSSFDHRNYGFNKLKDLFGAISLFELKTTNCSQIWVRDKKALKTGHTQPSGKTK</sequence>
<keyword evidence="3" id="KW-1185">Reference proteome</keyword>
<dbReference type="Pfam" id="PF01936">
    <property type="entry name" value="NYN"/>
    <property type="match status" value="1"/>
</dbReference>
<organism evidence="2 3">
    <name type="scientific">Pseudobowmanella zhangzhouensis</name>
    <dbReference type="NCBI Taxonomy" id="1537679"/>
    <lineage>
        <taxon>Bacteria</taxon>
        <taxon>Pseudomonadati</taxon>
        <taxon>Pseudomonadota</taxon>
        <taxon>Gammaproteobacteria</taxon>
        <taxon>Alteromonadales</taxon>
        <taxon>Alteromonadaceae</taxon>
    </lineage>
</organism>
<evidence type="ECO:0000313" key="2">
    <source>
        <dbReference type="EMBL" id="MFC6440396.1"/>
    </source>
</evidence>
<dbReference type="Pfam" id="PF12872">
    <property type="entry name" value="OST-HTH"/>
    <property type="match status" value="1"/>
</dbReference>
<proteinExistence type="predicted"/>
<protein>
    <submittedName>
        <fullName evidence="2">NYN domain-containing protein</fullName>
    </submittedName>
</protein>